<evidence type="ECO:0000313" key="2">
    <source>
        <dbReference type="Proteomes" id="UP001596022"/>
    </source>
</evidence>
<comment type="caution">
    <text evidence="1">The sequence shown here is derived from an EMBL/GenBank/DDBJ whole genome shotgun (WGS) entry which is preliminary data.</text>
</comment>
<keyword evidence="2" id="KW-1185">Reference proteome</keyword>
<dbReference type="RefSeq" id="WP_376847195.1">
    <property type="nucleotide sequence ID" value="NZ_JBHSFW010000016.1"/>
</dbReference>
<dbReference type="Proteomes" id="UP001596022">
    <property type="component" value="Unassembled WGS sequence"/>
</dbReference>
<proteinExistence type="predicted"/>
<reference evidence="2" key="1">
    <citation type="journal article" date="2019" name="Int. J. Syst. Evol. Microbiol.">
        <title>The Global Catalogue of Microorganisms (GCM) 10K type strain sequencing project: providing services to taxonomists for standard genome sequencing and annotation.</title>
        <authorList>
            <consortium name="The Broad Institute Genomics Platform"/>
            <consortium name="The Broad Institute Genome Sequencing Center for Infectious Disease"/>
            <person name="Wu L."/>
            <person name="Ma J."/>
        </authorList>
    </citation>
    <scope>NUCLEOTIDE SEQUENCE [LARGE SCALE GENOMIC DNA]</scope>
    <source>
        <strain evidence="2">CGMCC 1.16306</strain>
    </source>
</reference>
<organism evidence="1 2">
    <name type="scientific">Camelliibacillus cellulosilyticus</name>
    <dbReference type="NCBI Taxonomy" id="2174486"/>
    <lineage>
        <taxon>Bacteria</taxon>
        <taxon>Bacillati</taxon>
        <taxon>Bacillota</taxon>
        <taxon>Bacilli</taxon>
        <taxon>Bacillales</taxon>
        <taxon>Sporolactobacillaceae</taxon>
        <taxon>Camelliibacillus</taxon>
    </lineage>
</organism>
<sequence length="223" mass="25063">MSGIVVFGGLSRLGSKVTETFINHNLPVLAVRESIDDTKCDEEEEQAMFFGRNAFFQMAMKDDWMNQGDHIDTVICLDSVSWFENAPVVKAEVIATRLTKALEVCPNLKQCLVISHLDIFGPQAGPVDERTTFNPQTETGHQAEAVEHQVHETMRAIQPRNTPLWIRICRTPNVHDGTYSRTTNASLHINDFRESLISFLESDPNVLWIKGVMGVSYSVPSMQ</sequence>
<name>A0ABV9GS42_9BACL</name>
<evidence type="ECO:0000313" key="1">
    <source>
        <dbReference type="EMBL" id="MFC4620097.1"/>
    </source>
</evidence>
<dbReference type="EMBL" id="JBHSFW010000016">
    <property type="protein sequence ID" value="MFC4620097.1"/>
    <property type="molecule type" value="Genomic_DNA"/>
</dbReference>
<evidence type="ECO:0008006" key="3">
    <source>
        <dbReference type="Google" id="ProtNLM"/>
    </source>
</evidence>
<protein>
    <recommendedName>
        <fullName evidence="3">NAD(P)-binding domain-containing protein</fullName>
    </recommendedName>
</protein>
<gene>
    <name evidence="1" type="ORF">ACFO4N_15395</name>
</gene>
<accession>A0ABV9GS42</accession>